<sequence length="73" mass="7726">MPAVENKSATIACLAEFLPSLYANSSCKTSSVETWPSFSIQNIIPNVEASSGMLAANICCTNFAQSLRLPLAT</sequence>
<dbReference type="AlphaFoldDB" id="A0A0A9DT40"/>
<reference evidence="1" key="1">
    <citation type="submission" date="2014-09" db="EMBL/GenBank/DDBJ databases">
        <authorList>
            <person name="Magalhaes I.L.F."/>
            <person name="Oliveira U."/>
            <person name="Santos F.R."/>
            <person name="Vidigal T.H.D.A."/>
            <person name="Brescovit A.D."/>
            <person name="Santos A.J."/>
        </authorList>
    </citation>
    <scope>NUCLEOTIDE SEQUENCE</scope>
    <source>
        <tissue evidence="1">Shoot tissue taken approximately 20 cm above the soil surface</tissue>
    </source>
</reference>
<reference evidence="1" key="2">
    <citation type="journal article" date="2015" name="Data Brief">
        <title>Shoot transcriptome of the giant reed, Arundo donax.</title>
        <authorList>
            <person name="Barrero R.A."/>
            <person name="Guerrero F.D."/>
            <person name="Moolhuijzen P."/>
            <person name="Goolsby J.A."/>
            <person name="Tidwell J."/>
            <person name="Bellgard S.E."/>
            <person name="Bellgard M.I."/>
        </authorList>
    </citation>
    <scope>NUCLEOTIDE SEQUENCE</scope>
    <source>
        <tissue evidence="1">Shoot tissue taken approximately 20 cm above the soil surface</tissue>
    </source>
</reference>
<name>A0A0A9DT40_ARUDO</name>
<proteinExistence type="predicted"/>
<dbReference type="EMBL" id="GBRH01206939">
    <property type="protein sequence ID" value="JAD90956.1"/>
    <property type="molecule type" value="Transcribed_RNA"/>
</dbReference>
<accession>A0A0A9DT40</accession>
<organism evidence="1">
    <name type="scientific">Arundo donax</name>
    <name type="common">Giant reed</name>
    <name type="synonym">Donax arundinaceus</name>
    <dbReference type="NCBI Taxonomy" id="35708"/>
    <lineage>
        <taxon>Eukaryota</taxon>
        <taxon>Viridiplantae</taxon>
        <taxon>Streptophyta</taxon>
        <taxon>Embryophyta</taxon>
        <taxon>Tracheophyta</taxon>
        <taxon>Spermatophyta</taxon>
        <taxon>Magnoliopsida</taxon>
        <taxon>Liliopsida</taxon>
        <taxon>Poales</taxon>
        <taxon>Poaceae</taxon>
        <taxon>PACMAD clade</taxon>
        <taxon>Arundinoideae</taxon>
        <taxon>Arundineae</taxon>
        <taxon>Arundo</taxon>
    </lineage>
</organism>
<evidence type="ECO:0000313" key="1">
    <source>
        <dbReference type="EMBL" id="JAD90956.1"/>
    </source>
</evidence>
<protein>
    <submittedName>
        <fullName evidence="1">Uncharacterized protein</fullName>
    </submittedName>
</protein>